<dbReference type="InterPro" id="IPR013144">
    <property type="entry name" value="CRA_dom"/>
</dbReference>
<dbReference type="GO" id="GO:0005509">
    <property type="term" value="F:calcium ion binding"/>
    <property type="evidence" value="ECO:0007669"/>
    <property type="project" value="InterPro"/>
</dbReference>
<dbReference type="PRINTS" id="PR00317">
    <property type="entry name" value="EPENDYMIN"/>
</dbReference>
<dbReference type="InterPro" id="IPR006595">
    <property type="entry name" value="CTLH_C"/>
</dbReference>
<evidence type="ECO:0000259" key="5">
    <source>
        <dbReference type="PROSITE" id="PS50897"/>
    </source>
</evidence>
<dbReference type="Ensembl" id="ENSCCRT00000053041.2">
    <property type="protein sequence ID" value="ENSCCRP00000048959.2"/>
    <property type="gene ID" value="ENSCCRG00000024803.2"/>
</dbReference>
<dbReference type="InterPro" id="IPR001870">
    <property type="entry name" value="B30.2/SPRY"/>
</dbReference>
<dbReference type="InterPro" id="IPR050618">
    <property type="entry name" value="Ubq-SigPath_Reg"/>
</dbReference>
<dbReference type="InterPro" id="IPR001299">
    <property type="entry name" value="Ependymin"/>
</dbReference>
<evidence type="ECO:0000256" key="1">
    <source>
        <dbReference type="ARBA" id="ARBA00006535"/>
    </source>
</evidence>
<dbReference type="SMART" id="SM00757">
    <property type="entry name" value="CRA"/>
    <property type="match status" value="1"/>
</dbReference>
<dbReference type="InterPro" id="IPR043136">
    <property type="entry name" value="B30.2/SPRY_sf"/>
</dbReference>
<dbReference type="InterPro" id="IPR003877">
    <property type="entry name" value="SPRY_dom"/>
</dbReference>
<dbReference type="CDD" id="cd12909">
    <property type="entry name" value="SPRY_RanBP9_10"/>
    <property type="match status" value="1"/>
</dbReference>
<evidence type="ECO:0000256" key="2">
    <source>
        <dbReference type="ARBA" id="ARBA00010771"/>
    </source>
</evidence>
<dbReference type="InterPro" id="IPR013320">
    <property type="entry name" value="ConA-like_dom_sf"/>
</dbReference>
<feature type="domain" description="B30.2/SPRY" evidence="4">
    <location>
        <begin position="29"/>
        <end position="216"/>
    </location>
</feature>
<dbReference type="Proteomes" id="UP001108240">
    <property type="component" value="Unplaced"/>
</dbReference>
<dbReference type="Pfam" id="PF08513">
    <property type="entry name" value="LisH"/>
    <property type="match status" value="1"/>
</dbReference>
<dbReference type="GO" id="GO:0005576">
    <property type="term" value="C:extracellular region"/>
    <property type="evidence" value="ECO:0007669"/>
    <property type="project" value="InterPro"/>
</dbReference>
<reference evidence="6" key="1">
    <citation type="submission" date="2025-08" db="UniProtKB">
        <authorList>
            <consortium name="Ensembl"/>
        </authorList>
    </citation>
    <scope>IDENTIFICATION</scope>
</reference>
<name>A0A8C1CRR8_CYPCA</name>
<dbReference type="PROSITE" id="PS50188">
    <property type="entry name" value="B302_SPRY"/>
    <property type="match status" value="1"/>
</dbReference>
<dbReference type="SMART" id="SM00668">
    <property type="entry name" value="CTLH"/>
    <property type="match status" value="1"/>
</dbReference>
<sequence length="758" mass="83825">MSGPSSGCGFLMSVVVHGDLALSEQEKELNQRLRSLYPAVNEQETPLPRSWSPKDKFSYIGLSQNNLRVHYKGHGKTPKDAASVRATHPIPAACGVYYFEVKIISKGRDGYMGIGLSAQGVNMNRLPGWDKHSYGYHGDDGHSFCSSGTGQPYGPTFTTGDVIGCCVNLINNTCFYTKNGHSLGIAFTDLPPNLYPTVGLQTPGEVVDANFGQHPFVFDIEDYMREWRTKIQAQIDRFPIGEREGEWQAMIQKMVASYLVHHSYCATAEAFAKSTDQAVHEELASIKNRQKIQKLVLSGRMGEAIETTQQLYPSLLERNPDLLFMLKVRQFIEMVNGTDSEVRCLGGRSPKSQDSYPGSPRLFNSPVHKASSSQTYQTSFDGNYCNGVSSSKGHTSAHSHKSCPPTIPSPELGVLNGIRGQLTNVSTEVEMEVDHFSNGVSESSSNGFLNGSSTHGIDLEECDADMEVDSAQSKRQLCGGSQAAIERMIQFGRELQSMSENLRRERGKNSANKKMLKDAFSLLAYSDPWSSPVGYQLDSIQREPVCSTLNSAILAFSLSATARCLGFPASGAAAPQPCVAPLQWEGRTVEYDHGTGRNTRAAVSYDAQNQRIRVLEQKTGHTPCKKFFEYIYLFKSGVLFQIEEITKQCAKIALTEAWDPYDIPLNSTYEDQYFIGGPGDMIEVQEWSDRKPARKNEAWVGVYTLKDCYPVQETYTKNSSVTTSTRFFDLQLGISDPGVFDPPSTCQSARTEKMMSDC</sequence>
<comment type="similarity">
    <text evidence="2">Belongs to the ependymin family.</text>
</comment>
<evidence type="ECO:0000313" key="7">
    <source>
        <dbReference type="Proteomes" id="UP001108240"/>
    </source>
</evidence>
<dbReference type="PANTHER" id="PTHR12864">
    <property type="entry name" value="RAN BINDING PROTEIN 9-RELATED"/>
    <property type="match status" value="1"/>
</dbReference>
<organism evidence="6 7">
    <name type="scientific">Cyprinus carpio carpio</name>
    <dbReference type="NCBI Taxonomy" id="630221"/>
    <lineage>
        <taxon>Eukaryota</taxon>
        <taxon>Metazoa</taxon>
        <taxon>Chordata</taxon>
        <taxon>Craniata</taxon>
        <taxon>Vertebrata</taxon>
        <taxon>Euteleostomi</taxon>
        <taxon>Actinopterygii</taxon>
        <taxon>Neopterygii</taxon>
        <taxon>Teleostei</taxon>
        <taxon>Ostariophysi</taxon>
        <taxon>Cypriniformes</taxon>
        <taxon>Cyprinidae</taxon>
        <taxon>Cyprininae</taxon>
        <taxon>Cyprinus</taxon>
    </lineage>
</organism>
<dbReference type="GO" id="GO:0007160">
    <property type="term" value="P:cell-matrix adhesion"/>
    <property type="evidence" value="ECO:0007669"/>
    <property type="project" value="InterPro"/>
</dbReference>
<evidence type="ECO:0000256" key="3">
    <source>
        <dbReference type="SAM" id="MobiDB-lite"/>
    </source>
</evidence>
<dbReference type="AlphaFoldDB" id="A0A8C1CRR8"/>
<feature type="domain" description="CTLH" evidence="5">
    <location>
        <begin position="285"/>
        <end position="342"/>
    </location>
</feature>
<feature type="region of interest" description="Disordered" evidence="3">
    <location>
        <begin position="343"/>
        <end position="370"/>
    </location>
</feature>
<accession>A0A8C1CRR8</accession>
<evidence type="ECO:0000259" key="4">
    <source>
        <dbReference type="PROSITE" id="PS50188"/>
    </source>
</evidence>
<dbReference type="PROSITE" id="PS50896">
    <property type="entry name" value="LISH"/>
    <property type="match status" value="1"/>
</dbReference>
<dbReference type="GeneTree" id="ENSGT00940000157305"/>
<comment type="similarity">
    <text evidence="1">Belongs to the RANBP9/10 family.</text>
</comment>
<reference evidence="6" key="2">
    <citation type="submission" date="2025-09" db="UniProtKB">
        <authorList>
            <consortium name="Ensembl"/>
        </authorList>
    </citation>
    <scope>IDENTIFICATION</scope>
</reference>
<dbReference type="Pfam" id="PF10607">
    <property type="entry name" value="CTLH"/>
    <property type="match status" value="1"/>
</dbReference>
<dbReference type="Pfam" id="PF00811">
    <property type="entry name" value="Ependymin"/>
    <property type="match status" value="1"/>
</dbReference>
<dbReference type="FunFam" id="2.60.120.920:FF:000011">
    <property type="entry name" value="RAN binding protein 10"/>
    <property type="match status" value="1"/>
</dbReference>
<proteinExistence type="inferred from homology"/>
<dbReference type="Gene3D" id="2.60.120.920">
    <property type="match status" value="1"/>
</dbReference>
<dbReference type="InterPro" id="IPR035782">
    <property type="entry name" value="SPRY_RanBP9/10"/>
</dbReference>
<dbReference type="PROSITE" id="PS50897">
    <property type="entry name" value="CTLH"/>
    <property type="match status" value="1"/>
</dbReference>
<dbReference type="InterPro" id="IPR024964">
    <property type="entry name" value="CTLH/CRA"/>
</dbReference>
<dbReference type="Pfam" id="PF00622">
    <property type="entry name" value="SPRY"/>
    <property type="match status" value="1"/>
</dbReference>
<dbReference type="SMART" id="SM00449">
    <property type="entry name" value="SPRY"/>
    <property type="match status" value="1"/>
</dbReference>
<evidence type="ECO:0000313" key="6">
    <source>
        <dbReference type="Ensembl" id="ENSCCRP00000048959.2"/>
    </source>
</evidence>
<keyword evidence="7" id="KW-1185">Reference proteome</keyword>
<protein>
    <submittedName>
        <fullName evidence="6">RAN binding protein 9</fullName>
    </submittedName>
</protein>
<dbReference type="SMART" id="SM00667">
    <property type="entry name" value="LisH"/>
    <property type="match status" value="1"/>
</dbReference>
<dbReference type="InterPro" id="IPR006594">
    <property type="entry name" value="LisH"/>
</dbReference>
<dbReference type="SUPFAM" id="SSF49899">
    <property type="entry name" value="Concanavalin A-like lectins/glucanases"/>
    <property type="match status" value="1"/>
</dbReference>
<dbReference type="SMART" id="SM00026">
    <property type="entry name" value="EPEND"/>
    <property type="match status" value="1"/>
</dbReference>